<keyword evidence="1" id="KW-1133">Transmembrane helix</keyword>
<reference evidence="2 3" key="1">
    <citation type="submission" date="2016-10" db="EMBL/GenBank/DDBJ databases">
        <authorList>
            <person name="de Groot N.N."/>
        </authorList>
    </citation>
    <scope>NUCLEOTIDE SEQUENCE [LARGE SCALE GENOMIC DNA]</scope>
    <source>
        <strain evidence="2 3">CGMCC 1.5337</strain>
    </source>
</reference>
<keyword evidence="1" id="KW-0472">Membrane</keyword>
<feature type="transmembrane region" description="Helical" evidence="1">
    <location>
        <begin position="31"/>
        <end position="53"/>
    </location>
</feature>
<dbReference type="AlphaFoldDB" id="A0A1I0P8S6"/>
<keyword evidence="1" id="KW-0812">Transmembrane</keyword>
<gene>
    <name evidence="2" type="ORF">SAMN04487945_1439</name>
</gene>
<feature type="transmembrane region" description="Helical" evidence="1">
    <location>
        <begin position="7"/>
        <end position="25"/>
    </location>
</feature>
<keyword evidence="3" id="KW-1185">Reference proteome</keyword>
<dbReference type="Proteomes" id="UP000198518">
    <property type="component" value="Unassembled WGS sequence"/>
</dbReference>
<name>A0A1I0P8S6_9EURY</name>
<dbReference type="RefSeq" id="WP_143052164.1">
    <property type="nucleotide sequence ID" value="NZ_FOJA01000001.1"/>
</dbReference>
<dbReference type="STRING" id="355548.SAMN04487945_1439"/>
<evidence type="ECO:0000313" key="3">
    <source>
        <dbReference type="Proteomes" id="UP000198518"/>
    </source>
</evidence>
<organism evidence="2 3">
    <name type="scientific">Halobacterium jilantaiense</name>
    <dbReference type="NCBI Taxonomy" id="355548"/>
    <lineage>
        <taxon>Archaea</taxon>
        <taxon>Methanobacteriati</taxon>
        <taxon>Methanobacteriota</taxon>
        <taxon>Stenosarchaea group</taxon>
        <taxon>Halobacteria</taxon>
        <taxon>Halobacteriales</taxon>
        <taxon>Halobacteriaceae</taxon>
        <taxon>Halobacterium</taxon>
    </lineage>
</organism>
<accession>A0A1I0P8S6</accession>
<dbReference type="EMBL" id="FOJA01000001">
    <property type="protein sequence ID" value="SEW09946.1"/>
    <property type="molecule type" value="Genomic_DNA"/>
</dbReference>
<evidence type="ECO:0000256" key="1">
    <source>
        <dbReference type="SAM" id="Phobius"/>
    </source>
</evidence>
<sequence>MSEDLSTDSIVVTMFVTCALTGYVYPGQTAVGMFASGVTVYYIIGIAAGASLCEMTPFVGGGSA</sequence>
<evidence type="ECO:0000313" key="2">
    <source>
        <dbReference type="EMBL" id="SEW09946.1"/>
    </source>
</evidence>
<proteinExistence type="predicted"/>
<protein>
    <submittedName>
        <fullName evidence="2">Uncharacterized protein</fullName>
    </submittedName>
</protein>